<dbReference type="PANTHER" id="PTHR26312">
    <property type="entry name" value="TETRATRICOPEPTIDE REPEAT PROTEIN 5"/>
    <property type="match status" value="1"/>
</dbReference>
<dbReference type="OrthoDB" id="66906at2759"/>
<dbReference type="EMBL" id="JADFTS010000008">
    <property type="protein sequence ID" value="KAF9591810.1"/>
    <property type="molecule type" value="Genomic_DNA"/>
</dbReference>
<sequence>MESTTIFNFKPLHFSLNPHPFFSKPISSISLLPPSKTNLFLKASLKNHHIPKQLPLLKTTCMTIATAALFFSSFTKPSIATPIPQPIPEQETVPEDEQEKILEQRLSTNPEDVDTLRSLMEIKLKNQNLLEAISIVDKLVQIEPLEKQWCLLRAHLYSYSGEVELAKMSFEEILEDDPLFVEAYHGLTMTVSQGESGELEILVKRIENAMGQCKKQKRNEDLRDFKLLVGQIRFIEGNYVDALKVYQELVKEEPRDFRPYLYQGIIYTLLRQTDNAKKQFEKYQRLVPKDHPYARQFEDNIMGSQAFREMMGNQNASSMS</sequence>
<proteinExistence type="predicted"/>
<keyword evidence="3" id="KW-1185">Reference proteome</keyword>
<keyword evidence="1" id="KW-0802">TPR repeat</keyword>
<protein>
    <recommendedName>
        <fullName evidence="4">Chloroplast lumen common family protein</fullName>
    </recommendedName>
</protein>
<dbReference type="InterPro" id="IPR019734">
    <property type="entry name" value="TPR_rpt"/>
</dbReference>
<dbReference type="AlphaFoldDB" id="A0A835H3Z1"/>
<feature type="repeat" description="TPR" evidence="1">
    <location>
        <begin position="223"/>
        <end position="256"/>
    </location>
</feature>
<dbReference type="SUPFAM" id="SSF48452">
    <property type="entry name" value="TPR-like"/>
    <property type="match status" value="1"/>
</dbReference>
<organism evidence="2 3">
    <name type="scientific">Coptis chinensis</name>
    <dbReference type="NCBI Taxonomy" id="261450"/>
    <lineage>
        <taxon>Eukaryota</taxon>
        <taxon>Viridiplantae</taxon>
        <taxon>Streptophyta</taxon>
        <taxon>Embryophyta</taxon>
        <taxon>Tracheophyta</taxon>
        <taxon>Spermatophyta</taxon>
        <taxon>Magnoliopsida</taxon>
        <taxon>Ranunculales</taxon>
        <taxon>Ranunculaceae</taxon>
        <taxon>Coptidoideae</taxon>
        <taxon>Coptis</taxon>
    </lineage>
</organism>
<name>A0A835H3Z1_9MAGN</name>
<dbReference type="InterPro" id="IPR011990">
    <property type="entry name" value="TPR-like_helical_dom_sf"/>
</dbReference>
<dbReference type="Gene3D" id="1.25.40.10">
    <property type="entry name" value="Tetratricopeptide repeat domain"/>
    <property type="match status" value="1"/>
</dbReference>
<evidence type="ECO:0000256" key="1">
    <source>
        <dbReference type="PROSITE-ProRule" id="PRU00339"/>
    </source>
</evidence>
<dbReference type="GO" id="GO:0009535">
    <property type="term" value="C:chloroplast thylakoid membrane"/>
    <property type="evidence" value="ECO:0007669"/>
    <property type="project" value="TreeGrafter"/>
</dbReference>
<accession>A0A835H3Z1</accession>
<dbReference type="Proteomes" id="UP000631114">
    <property type="component" value="Unassembled WGS sequence"/>
</dbReference>
<evidence type="ECO:0000313" key="3">
    <source>
        <dbReference type="Proteomes" id="UP000631114"/>
    </source>
</evidence>
<evidence type="ECO:0008006" key="4">
    <source>
        <dbReference type="Google" id="ProtNLM"/>
    </source>
</evidence>
<dbReference type="PANTHER" id="PTHR26312:SF67">
    <property type="entry name" value="PROTEIN SLOW GREEN 1, CHLOROPLASTIC"/>
    <property type="match status" value="1"/>
</dbReference>
<evidence type="ECO:0000313" key="2">
    <source>
        <dbReference type="EMBL" id="KAF9591810.1"/>
    </source>
</evidence>
<reference evidence="2 3" key="1">
    <citation type="submission" date="2020-10" db="EMBL/GenBank/DDBJ databases">
        <title>The Coptis chinensis genome and diversification of protoberbering-type alkaloids.</title>
        <authorList>
            <person name="Wang B."/>
            <person name="Shu S."/>
            <person name="Song C."/>
            <person name="Liu Y."/>
        </authorList>
    </citation>
    <scope>NUCLEOTIDE SEQUENCE [LARGE SCALE GENOMIC DNA]</scope>
    <source>
        <strain evidence="2">HL-2020</strain>
        <tissue evidence="2">Leaf</tissue>
    </source>
</reference>
<comment type="caution">
    <text evidence="2">The sequence shown here is derived from an EMBL/GenBank/DDBJ whole genome shotgun (WGS) entry which is preliminary data.</text>
</comment>
<dbReference type="PROSITE" id="PS50005">
    <property type="entry name" value="TPR"/>
    <property type="match status" value="1"/>
</dbReference>
<gene>
    <name evidence="2" type="ORF">IFM89_008460</name>
</gene>